<name>A0ABZ2RIL4_ECTME</name>
<dbReference type="InterPro" id="IPR021352">
    <property type="entry name" value="DUF2971"/>
</dbReference>
<proteinExistence type="predicted"/>
<gene>
    <name evidence="1" type="ORF">WG219_05060</name>
</gene>
<accession>A0ABZ2RIL4</accession>
<protein>
    <submittedName>
        <fullName evidence="1">DUF2971 domain-containing protein</fullName>
    </submittedName>
</protein>
<organism evidence="1 2">
    <name type="scientific">Ectopseudomonas mendocina</name>
    <name type="common">Pseudomonas mendocina</name>
    <dbReference type="NCBI Taxonomy" id="300"/>
    <lineage>
        <taxon>Bacteria</taxon>
        <taxon>Pseudomonadati</taxon>
        <taxon>Pseudomonadota</taxon>
        <taxon>Gammaproteobacteria</taxon>
        <taxon>Pseudomonadales</taxon>
        <taxon>Pseudomonadaceae</taxon>
        <taxon>Ectopseudomonas</taxon>
    </lineage>
</organism>
<dbReference type="EMBL" id="CP148074">
    <property type="protein sequence ID" value="WXL26848.1"/>
    <property type="molecule type" value="Genomic_DNA"/>
</dbReference>
<dbReference type="Pfam" id="PF11185">
    <property type="entry name" value="DUF2971"/>
    <property type="match status" value="1"/>
</dbReference>
<sequence length="288" mass="33154">MELHHYTDVNGLVGIIQNKKLWATDIRFLNDSQEMNAGINHIKKICAQHATSNPSDNEVKKATRGLYNVIPDFIQNNLTKRNNYIVSFSRARDNLRQWMSYCPKNAGYSIEFHVEKILIDGVLEKEKKVVARLEDVSYNEDKISTILELKDFLKEIEKHSNSIAINISQPLAKKHQPIMSDLTDAMHRLANDLFFHTCAVKPKEFHDEQETRLIIQSALAKDHITKFRTKSGIIVPYFEYPIDPESIKGITIGPNLNMKLAREGLEDFLEKHSIECEVNESECSLRVF</sequence>
<keyword evidence="2" id="KW-1185">Reference proteome</keyword>
<reference evidence="1 2" key="1">
    <citation type="submission" date="2024-03" db="EMBL/GenBank/DDBJ databases">
        <title>Complete genome of BD2.</title>
        <authorList>
            <person name="Cao G."/>
        </authorList>
    </citation>
    <scope>NUCLEOTIDE SEQUENCE [LARGE SCALE GENOMIC DNA]</scope>
    <source>
        <strain evidence="1 2">BD2</strain>
    </source>
</reference>
<evidence type="ECO:0000313" key="1">
    <source>
        <dbReference type="EMBL" id="WXL26848.1"/>
    </source>
</evidence>
<dbReference type="Proteomes" id="UP001476583">
    <property type="component" value="Chromosome"/>
</dbReference>
<evidence type="ECO:0000313" key="2">
    <source>
        <dbReference type="Proteomes" id="UP001476583"/>
    </source>
</evidence>